<name>A0A5B0MC85_PUCGR</name>
<keyword evidence="4" id="KW-1185">Reference proteome</keyword>
<keyword evidence="2" id="KW-0472">Membrane</keyword>
<dbReference type="OrthoDB" id="2536450at2759"/>
<comment type="caution">
    <text evidence="3">The sequence shown here is derived from an EMBL/GenBank/DDBJ whole genome shotgun (WGS) entry which is preliminary data.</text>
</comment>
<evidence type="ECO:0000313" key="3">
    <source>
        <dbReference type="EMBL" id="KAA1073610.1"/>
    </source>
</evidence>
<feature type="transmembrane region" description="Helical" evidence="2">
    <location>
        <begin position="6"/>
        <end position="27"/>
    </location>
</feature>
<evidence type="ECO:0000313" key="4">
    <source>
        <dbReference type="Proteomes" id="UP000324748"/>
    </source>
</evidence>
<accession>A0A5B0MC85</accession>
<sequence>MAGLRTLVSVLLVCISYHAITAAYTLAPRDKEDKSGKFSYQCGNSIATVSQMPNIQTCMDFRQLFPIHAAQKNISIPIQSWLAGMCAAEACPDEGLKAALAELSKGCAAELKNNSPHAGALFSLFTYYKDIKSSYCKNTKKLDFCQPGLVGTVDTLQQTKRAFLTVSAQAYCNECNKKSKVETPNPLTKRSEPKKKGSLKVCRGSDLDEKRIQISLPALKEKSAPPAKPEESD</sequence>
<proteinExistence type="predicted"/>
<dbReference type="Proteomes" id="UP000324748">
    <property type="component" value="Unassembled WGS sequence"/>
</dbReference>
<gene>
    <name evidence="3" type="ORF">PGT21_017653</name>
</gene>
<dbReference type="PANTHER" id="PTHR34862">
    <property type="entry name" value="SPARK DOMAIN-CONTAINING PROTEIN"/>
    <property type="match status" value="1"/>
</dbReference>
<keyword evidence="2" id="KW-1133">Transmembrane helix</keyword>
<organism evidence="3 4">
    <name type="scientific">Puccinia graminis f. sp. tritici</name>
    <dbReference type="NCBI Taxonomy" id="56615"/>
    <lineage>
        <taxon>Eukaryota</taxon>
        <taxon>Fungi</taxon>
        <taxon>Dikarya</taxon>
        <taxon>Basidiomycota</taxon>
        <taxon>Pucciniomycotina</taxon>
        <taxon>Pucciniomycetes</taxon>
        <taxon>Pucciniales</taxon>
        <taxon>Pucciniaceae</taxon>
        <taxon>Puccinia</taxon>
    </lineage>
</organism>
<evidence type="ECO:0000256" key="2">
    <source>
        <dbReference type="SAM" id="Phobius"/>
    </source>
</evidence>
<protein>
    <submittedName>
        <fullName evidence="3">Uncharacterized protein</fullName>
    </submittedName>
</protein>
<dbReference type="PANTHER" id="PTHR34862:SF1">
    <property type="entry name" value="SPARK DOMAIN-CONTAINING PROTEIN"/>
    <property type="match status" value="1"/>
</dbReference>
<feature type="region of interest" description="Disordered" evidence="1">
    <location>
        <begin position="180"/>
        <end position="206"/>
    </location>
</feature>
<dbReference type="AlphaFoldDB" id="A0A5B0MC85"/>
<reference evidence="3 4" key="1">
    <citation type="submission" date="2019-05" db="EMBL/GenBank/DDBJ databases">
        <title>Emergence of the Ug99 lineage of the wheat stem rust pathogen through somatic hybridization.</title>
        <authorList>
            <person name="Li F."/>
            <person name="Upadhyaya N.M."/>
            <person name="Sperschneider J."/>
            <person name="Matny O."/>
            <person name="Nguyen-Phuc H."/>
            <person name="Mago R."/>
            <person name="Raley C."/>
            <person name="Miller M.E."/>
            <person name="Silverstein K.A.T."/>
            <person name="Henningsen E."/>
            <person name="Hirsch C.D."/>
            <person name="Visser B."/>
            <person name="Pretorius Z.A."/>
            <person name="Steffenson B.J."/>
            <person name="Schwessinger B."/>
            <person name="Dodds P.N."/>
            <person name="Figueroa M."/>
        </authorList>
    </citation>
    <scope>NUCLEOTIDE SEQUENCE [LARGE SCALE GENOMIC DNA]</scope>
    <source>
        <strain evidence="3">21-0</strain>
    </source>
</reference>
<keyword evidence="2" id="KW-0812">Transmembrane</keyword>
<evidence type="ECO:0000256" key="1">
    <source>
        <dbReference type="SAM" id="MobiDB-lite"/>
    </source>
</evidence>
<dbReference type="EMBL" id="VSWC01000158">
    <property type="protein sequence ID" value="KAA1073610.1"/>
    <property type="molecule type" value="Genomic_DNA"/>
</dbReference>